<dbReference type="SUPFAM" id="SSF82171">
    <property type="entry name" value="DPP6 N-terminal domain-like"/>
    <property type="match status" value="1"/>
</dbReference>
<feature type="compositionally biased region" description="Basic and acidic residues" evidence="1">
    <location>
        <begin position="1"/>
        <end position="11"/>
    </location>
</feature>
<evidence type="ECO:0000256" key="2">
    <source>
        <dbReference type="SAM" id="Phobius"/>
    </source>
</evidence>
<keyword evidence="4" id="KW-1185">Reference proteome</keyword>
<proteinExistence type="predicted"/>
<comment type="caution">
    <text evidence="3">The sequence shown here is derived from an EMBL/GenBank/DDBJ whole genome shotgun (WGS) entry which is preliminary data.</text>
</comment>
<evidence type="ECO:0000313" key="3">
    <source>
        <dbReference type="EMBL" id="NYF40876.1"/>
    </source>
</evidence>
<keyword evidence="2" id="KW-0812">Transmembrane</keyword>
<feature type="compositionally biased region" description="Low complexity" evidence="1">
    <location>
        <begin position="80"/>
        <end position="95"/>
    </location>
</feature>
<protein>
    <submittedName>
        <fullName evidence="3">Uncharacterized protein</fullName>
    </submittedName>
</protein>
<feature type="region of interest" description="Disordered" evidence="1">
    <location>
        <begin position="433"/>
        <end position="459"/>
    </location>
</feature>
<dbReference type="Proteomes" id="UP000576393">
    <property type="component" value="Unassembled WGS sequence"/>
</dbReference>
<keyword evidence="2" id="KW-0472">Membrane</keyword>
<feature type="transmembrane region" description="Helical" evidence="2">
    <location>
        <begin position="45"/>
        <end position="63"/>
    </location>
</feature>
<feature type="region of interest" description="Disordered" evidence="1">
    <location>
        <begin position="395"/>
        <end position="415"/>
    </location>
</feature>
<gene>
    <name evidence="3" type="ORF">HDA43_003035</name>
</gene>
<name>A0A852UYX9_9ACTN</name>
<feature type="region of interest" description="Disordered" evidence="1">
    <location>
        <begin position="77"/>
        <end position="102"/>
    </location>
</feature>
<organism evidence="3 4">
    <name type="scientific">Streptosporangium sandarakinum</name>
    <dbReference type="NCBI Taxonomy" id="1260955"/>
    <lineage>
        <taxon>Bacteria</taxon>
        <taxon>Bacillati</taxon>
        <taxon>Actinomycetota</taxon>
        <taxon>Actinomycetes</taxon>
        <taxon>Streptosporangiales</taxon>
        <taxon>Streptosporangiaceae</taxon>
        <taxon>Streptosporangium</taxon>
    </lineage>
</organism>
<evidence type="ECO:0000313" key="4">
    <source>
        <dbReference type="Proteomes" id="UP000576393"/>
    </source>
</evidence>
<accession>A0A852UYX9</accession>
<evidence type="ECO:0000256" key="1">
    <source>
        <dbReference type="SAM" id="MobiDB-lite"/>
    </source>
</evidence>
<dbReference type="EMBL" id="JACCCO010000001">
    <property type="protein sequence ID" value="NYF40876.1"/>
    <property type="molecule type" value="Genomic_DNA"/>
</dbReference>
<dbReference type="RefSeq" id="WP_179821149.1">
    <property type="nucleotide sequence ID" value="NZ_JACCCO010000001.1"/>
</dbReference>
<sequence>MRDRNEEDLVRALRGAADDAPEPVGDLPTAITERRRRRSHRRARSVLAAAAVLVVIGGGTAVARDVFPSGGGEGVSITGAAADPSSPVADPSEAAGKTPEVSVDPVAEVWPKAVSTIPAKAADGWKYRPITGLSATELLLTAESSFEKAGRLEVYDTAARKSTVLAEMPGPPGVKGYFVQGVEVGADSIAWWGETPNNRDEWADFWVVPRTGGTARQVGEVTGAQAHVERIGVTADFVFWSVRAGGVYRMPLTGGSPEYITGTDGLHLLSWPWAFDVANGREGEDWDRNQTKLFNLETGQTTVVNAPDGARGLRCGPAWCFGASGDESIVQRTDGSDRRTLPGLSNMMEHTPLAGRFAFFSLSGVTGRDAAGEEIEDAHAPLAVVYDPVTGRTAGVGKRNPSGGGGIGTGTSSSPTSIIYWDEDRRQVEECKVEDVSSVPASPRDPAPTGKTRVCSTTEKGGGKELTVVNLLAVPPTE</sequence>
<reference evidence="3 4" key="1">
    <citation type="submission" date="2020-07" db="EMBL/GenBank/DDBJ databases">
        <title>Sequencing the genomes of 1000 actinobacteria strains.</title>
        <authorList>
            <person name="Klenk H.-P."/>
        </authorList>
    </citation>
    <scope>NUCLEOTIDE SEQUENCE [LARGE SCALE GENOMIC DNA]</scope>
    <source>
        <strain evidence="3 4">DSM 45763</strain>
    </source>
</reference>
<keyword evidence="2" id="KW-1133">Transmembrane helix</keyword>
<dbReference type="AlphaFoldDB" id="A0A852UYX9"/>
<feature type="region of interest" description="Disordered" evidence="1">
    <location>
        <begin position="1"/>
        <end position="40"/>
    </location>
</feature>